<proteinExistence type="predicted"/>
<protein>
    <recommendedName>
        <fullName evidence="2">HTH psq-type domain-containing protein</fullName>
    </recommendedName>
</protein>
<comment type="subcellular location">
    <subcellularLocation>
        <location evidence="1">Nucleus</location>
    </subcellularLocation>
</comment>
<dbReference type="InterPro" id="IPR007889">
    <property type="entry name" value="HTH_Psq"/>
</dbReference>
<dbReference type="InterPro" id="IPR009057">
    <property type="entry name" value="Homeodomain-like_sf"/>
</dbReference>
<evidence type="ECO:0000256" key="1">
    <source>
        <dbReference type="ARBA" id="ARBA00004123"/>
    </source>
</evidence>
<comment type="caution">
    <text evidence="3">The sequence shown here is derived from an EMBL/GenBank/DDBJ whole genome shotgun (WGS) entry which is preliminary data.</text>
</comment>
<feature type="domain" description="HTH psq-type" evidence="2">
    <location>
        <begin position="19"/>
        <end position="55"/>
    </location>
</feature>
<evidence type="ECO:0000313" key="3">
    <source>
        <dbReference type="EMBL" id="KAJ8893066.1"/>
    </source>
</evidence>
<sequence>MPCVYKRKQGAPLRGIWTEEASSEAIRRYKAGDIGLREAARYYGVPTRTLVRRIASGNNFKRGLGPEGVLHRAYEKLLVAHIQHLVTTGFSPVVQTVHRLAYQSAENLGFKFKFSHTTKKSTGLSLARAQSMSRSEVGAFFKILEQVMMEVNLMDNPQNIFNMDEIDQQTGKVLTTKGTKAVHGLTLREKGENITVIICCNVEEAFLTPEHLLPRESPGNNILILDGHGTQHRPFSHWSAHFWVRLRPITTTKLKCGCNSIRTDISPDIRLDISW</sequence>
<reference evidence="3 4" key="1">
    <citation type="submission" date="2023-02" db="EMBL/GenBank/DDBJ databases">
        <title>LHISI_Scaffold_Assembly.</title>
        <authorList>
            <person name="Stuart O.P."/>
            <person name="Cleave R."/>
            <person name="Magrath M.J.L."/>
            <person name="Mikheyev A.S."/>
        </authorList>
    </citation>
    <scope>NUCLEOTIDE SEQUENCE [LARGE SCALE GENOMIC DNA]</scope>
    <source>
        <strain evidence="3">Daus_M_001</strain>
        <tissue evidence="3">Leg muscle</tissue>
    </source>
</reference>
<keyword evidence="4" id="KW-1185">Reference proteome</keyword>
<evidence type="ECO:0000259" key="2">
    <source>
        <dbReference type="Pfam" id="PF05225"/>
    </source>
</evidence>
<gene>
    <name evidence="3" type="ORF">PR048_005647</name>
</gene>
<name>A0ABQ9I8U6_9NEOP</name>
<dbReference type="EMBL" id="JARBHB010000002">
    <property type="protein sequence ID" value="KAJ8893066.1"/>
    <property type="molecule type" value="Genomic_DNA"/>
</dbReference>
<organism evidence="3 4">
    <name type="scientific">Dryococelus australis</name>
    <dbReference type="NCBI Taxonomy" id="614101"/>
    <lineage>
        <taxon>Eukaryota</taxon>
        <taxon>Metazoa</taxon>
        <taxon>Ecdysozoa</taxon>
        <taxon>Arthropoda</taxon>
        <taxon>Hexapoda</taxon>
        <taxon>Insecta</taxon>
        <taxon>Pterygota</taxon>
        <taxon>Neoptera</taxon>
        <taxon>Polyneoptera</taxon>
        <taxon>Phasmatodea</taxon>
        <taxon>Verophasmatodea</taxon>
        <taxon>Anareolatae</taxon>
        <taxon>Phasmatidae</taxon>
        <taxon>Eurycanthinae</taxon>
        <taxon>Dryococelus</taxon>
    </lineage>
</organism>
<dbReference type="Pfam" id="PF05225">
    <property type="entry name" value="HTH_psq"/>
    <property type="match status" value="1"/>
</dbReference>
<dbReference type="SUPFAM" id="SSF46689">
    <property type="entry name" value="Homeodomain-like"/>
    <property type="match status" value="1"/>
</dbReference>
<evidence type="ECO:0000313" key="4">
    <source>
        <dbReference type="Proteomes" id="UP001159363"/>
    </source>
</evidence>
<dbReference type="Proteomes" id="UP001159363">
    <property type="component" value="Chromosome 2"/>
</dbReference>
<accession>A0ABQ9I8U6</accession>
<dbReference type="Gene3D" id="1.10.10.60">
    <property type="entry name" value="Homeodomain-like"/>
    <property type="match status" value="1"/>
</dbReference>